<feature type="domain" description="DUF5983" evidence="1">
    <location>
        <begin position="6"/>
        <end position="92"/>
    </location>
</feature>
<proteinExistence type="predicted"/>
<name>A0A0F9TZN8_9ZZZZ</name>
<evidence type="ECO:0000313" key="2">
    <source>
        <dbReference type="EMBL" id="KKN80482.1"/>
    </source>
</evidence>
<sequence length="92" mass="10429">METYSVLALSTGHIEESDNVALKAAAYQTNMVMVRDSGYFIKLYQDDKTRNIRPGYSSSLQKLIEFALDKGFGMIELDSAADTLEEFILHDW</sequence>
<organism evidence="2">
    <name type="scientific">marine sediment metagenome</name>
    <dbReference type="NCBI Taxonomy" id="412755"/>
    <lineage>
        <taxon>unclassified sequences</taxon>
        <taxon>metagenomes</taxon>
        <taxon>ecological metagenomes</taxon>
    </lineage>
</organism>
<dbReference type="Pfam" id="PF19419">
    <property type="entry name" value="DUF5983"/>
    <property type="match status" value="1"/>
</dbReference>
<accession>A0A0F9TZN8</accession>
<reference evidence="2" key="1">
    <citation type="journal article" date="2015" name="Nature">
        <title>Complex archaea that bridge the gap between prokaryotes and eukaryotes.</title>
        <authorList>
            <person name="Spang A."/>
            <person name="Saw J.H."/>
            <person name="Jorgensen S.L."/>
            <person name="Zaremba-Niedzwiedzka K."/>
            <person name="Martijn J."/>
            <person name="Lind A.E."/>
            <person name="van Eijk R."/>
            <person name="Schleper C."/>
            <person name="Guy L."/>
            <person name="Ettema T.J."/>
        </authorList>
    </citation>
    <scope>NUCLEOTIDE SEQUENCE</scope>
</reference>
<comment type="caution">
    <text evidence="2">The sequence shown here is derived from an EMBL/GenBank/DDBJ whole genome shotgun (WGS) entry which is preliminary data.</text>
</comment>
<gene>
    <name evidence="2" type="ORF">LCGC14_0329270</name>
</gene>
<dbReference type="AlphaFoldDB" id="A0A0F9TZN8"/>
<evidence type="ECO:0000259" key="1">
    <source>
        <dbReference type="Pfam" id="PF19419"/>
    </source>
</evidence>
<dbReference type="EMBL" id="LAZR01000230">
    <property type="protein sequence ID" value="KKN80482.1"/>
    <property type="molecule type" value="Genomic_DNA"/>
</dbReference>
<dbReference type="InterPro" id="IPR046025">
    <property type="entry name" value="DUF5983"/>
</dbReference>
<protein>
    <recommendedName>
        <fullName evidence="1">DUF5983 domain-containing protein</fullName>
    </recommendedName>
</protein>